<evidence type="ECO:0000313" key="2">
    <source>
        <dbReference type="EMBL" id="KAG8625470.1"/>
    </source>
</evidence>
<dbReference type="OrthoDB" id="2251794at2759"/>
<dbReference type="AlphaFoldDB" id="A0A8K0PB82"/>
<feature type="signal peptide" evidence="1">
    <location>
        <begin position="1"/>
        <end position="18"/>
    </location>
</feature>
<keyword evidence="3" id="KW-1185">Reference proteome</keyword>
<organism evidence="2 3">
    <name type="scientific">Elsinoe batatas</name>
    <dbReference type="NCBI Taxonomy" id="2601811"/>
    <lineage>
        <taxon>Eukaryota</taxon>
        <taxon>Fungi</taxon>
        <taxon>Dikarya</taxon>
        <taxon>Ascomycota</taxon>
        <taxon>Pezizomycotina</taxon>
        <taxon>Dothideomycetes</taxon>
        <taxon>Dothideomycetidae</taxon>
        <taxon>Myriangiales</taxon>
        <taxon>Elsinoaceae</taxon>
        <taxon>Elsinoe</taxon>
    </lineage>
</organism>
<evidence type="ECO:0000313" key="3">
    <source>
        <dbReference type="Proteomes" id="UP000809789"/>
    </source>
</evidence>
<feature type="chain" id="PRO_5035438998" evidence="1">
    <location>
        <begin position="19"/>
        <end position="114"/>
    </location>
</feature>
<comment type="caution">
    <text evidence="2">The sequence shown here is derived from an EMBL/GenBank/DDBJ whole genome shotgun (WGS) entry which is preliminary data.</text>
</comment>
<protein>
    <submittedName>
        <fullName evidence="2">Uncharacterized protein</fullName>
    </submittedName>
</protein>
<gene>
    <name evidence="2" type="ORF">KVT40_007221</name>
</gene>
<dbReference type="Proteomes" id="UP000809789">
    <property type="component" value="Unassembled WGS sequence"/>
</dbReference>
<name>A0A8K0PB82_9PEZI</name>
<proteinExistence type="predicted"/>
<dbReference type="EMBL" id="JAESVG020000008">
    <property type="protein sequence ID" value="KAG8625470.1"/>
    <property type="molecule type" value="Genomic_DNA"/>
</dbReference>
<keyword evidence="1" id="KW-0732">Signal</keyword>
<reference evidence="2" key="1">
    <citation type="submission" date="2021-07" db="EMBL/GenBank/DDBJ databases">
        <title>Elsinoe batatas strain:CRI-CJ2 Genome sequencing and assembly.</title>
        <authorList>
            <person name="Huang L."/>
        </authorList>
    </citation>
    <scope>NUCLEOTIDE SEQUENCE</scope>
    <source>
        <strain evidence="2">CRI-CJ2</strain>
    </source>
</reference>
<accession>A0A8K0PB82</accession>
<sequence>MKFILAAVLAFTAAPAFGATLEARSVLNGPCSVPNSNFPNGLSGTCITTTACANGGGTSKAGYCPGTPNNVRCCYKADCSGTRSACLWTTDGSCKGRFLTGLCPGPTNFKCCVV</sequence>
<evidence type="ECO:0000256" key="1">
    <source>
        <dbReference type="SAM" id="SignalP"/>
    </source>
</evidence>